<evidence type="ECO:0000313" key="3">
    <source>
        <dbReference type="Proteomes" id="UP000184406"/>
    </source>
</evidence>
<feature type="region of interest" description="Disordered" evidence="1">
    <location>
        <begin position="306"/>
        <end position="330"/>
    </location>
</feature>
<dbReference type="Pfam" id="PF11751">
    <property type="entry name" value="PorP_SprF"/>
    <property type="match status" value="1"/>
</dbReference>
<proteinExistence type="predicted"/>
<dbReference type="OrthoDB" id="1114455at2"/>
<organism evidence="2 3">
    <name type="scientific">Arenibacter palladensis</name>
    <dbReference type="NCBI Taxonomy" id="237373"/>
    <lineage>
        <taxon>Bacteria</taxon>
        <taxon>Pseudomonadati</taxon>
        <taxon>Bacteroidota</taxon>
        <taxon>Flavobacteriia</taxon>
        <taxon>Flavobacteriales</taxon>
        <taxon>Flavobacteriaceae</taxon>
        <taxon>Arenibacter</taxon>
    </lineage>
</organism>
<feature type="compositionally biased region" description="Basic and acidic residues" evidence="1">
    <location>
        <begin position="309"/>
        <end position="319"/>
    </location>
</feature>
<reference evidence="3" key="1">
    <citation type="submission" date="2016-11" db="EMBL/GenBank/DDBJ databases">
        <authorList>
            <person name="Varghese N."/>
            <person name="Submissions S."/>
        </authorList>
    </citation>
    <scope>NUCLEOTIDE SEQUENCE [LARGE SCALE GENOMIC DNA]</scope>
    <source>
        <strain evidence="3">DSM 17539</strain>
    </source>
</reference>
<protein>
    <submittedName>
        <fullName evidence="2">Type IX secretion system membrane protein, PorP/SprF family</fullName>
    </submittedName>
</protein>
<dbReference type="InterPro" id="IPR019861">
    <property type="entry name" value="PorP/SprF_Bacteroidetes"/>
</dbReference>
<dbReference type="NCBIfam" id="TIGR03519">
    <property type="entry name" value="T9SS_PorP_fam"/>
    <property type="match status" value="1"/>
</dbReference>
<sequence>MNFRIYGIGYRDLYLFCSLLLFSVTVLFGQKEPQYTQYMYNIGSFNPAYVGTVETPDITGLYRVQWSGIPGAPKTLRFGVNLPLANEKNGLGFNVVSDQLGPTSQTYIDFAYSFQVKLTEETKLSFGVDAGGSLLDVDYTKGDFENPNEPLLNNADTFNKFYPTVGAGMFMYQENWYLGLSVPNFLTSGIYADEVANIVEDKVQFNFIGGYVFDFSEGLKFKPAFLMNYLNGSPLNLNLSANFLISDVVTLGASYRLDNALSGLAGLQVSNSLFFGYSYDYNTNGLGEYSQGSHEVILKFYLGKASGKGNKDRKKDQKGMPKQIDSPRFF</sequence>
<dbReference type="RefSeq" id="WP_072865778.1">
    <property type="nucleotide sequence ID" value="NZ_FQUX01000016.1"/>
</dbReference>
<accession>A0A1M5HLS5</accession>
<gene>
    <name evidence="2" type="ORF">SAMN03080594_1162</name>
</gene>
<keyword evidence="3" id="KW-1185">Reference proteome</keyword>
<name>A0A1M5HLS5_9FLAO</name>
<evidence type="ECO:0000256" key="1">
    <source>
        <dbReference type="SAM" id="MobiDB-lite"/>
    </source>
</evidence>
<dbReference type="Proteomes" id="UP000184406">
    <property type="component" value="Unassembled WGS sequence"/>
</dbReference>
<dbReference type="EMBL" id="FQUX01000016">
    <property type="protein sequence ID" value="SHG16792.1"/>
    <property type="molecule type" value="Genomic_DNA"/>
</dbReference>
<evidence type="ECO:0000313" key="2">
    <source>
        <dbReference type="EMBL" id="SHG16792.1"/>
    </source>
</evidence>
<dbReference type="AlphaFoldDB" id="A0A1M5HLS5"/>